<sequence length="88" mass="9730">MFLSQFIGSSGERCLILQHLWQRNRPRHLRTSLDGVYSRVRRAEDCAAGSCAGGFSIRRLLDGTSGAQEGLFLDFLGSWSAIAIAIEE</sequence>
<keyword evidence="2" id="KW-1185">Reference proteome</keyword>
<evidence type="ECO:0000313" key="1">
    <source>
        <dbReference type="EMBL" id="KAG9476372.1"/>
    </source>
</evidence>
<proteinExistence type="predicted"/>
<name>A0A8J6EUS7_ELECQ</name>
<dbReference type="AlphaFoldDB" id="A0A8J6EUS7"/>
<evidence type="ECO:0000313" key="2">
    <source>
        <dbReference type="Proteomes" id="UP000770717"/>
    </source>
</evidence>
<organism evidence="1 2">
    <name type="scientific">Eleutherodactylus coqui</name>
    <name type="common">Puerto Rican coqui</name>
    <dbReference type="NCBI Taxonomy" id="57060"/>
    <lineage>
        <taxon>Eukaryota</taxon>
        <taxon>Metazoa</taxon>
        <taxon>Chordata</taxon>
        <taxon>Craniata</taxon>
        <taxon>Vertebrata</taxon>
        <taxon>Euteleostomi</taxon>
        <taxon>Amphibia</taxon>
        <taxon>Batrachia</taxon>
        <taxon>Anura</taxon>
        <taxon>Neobatrachia</taxon>
        <taxon>Hyloidea</taxon>
        <taxon>Eleutherodactylidae</taxon>
        <taxon>Eleutherodactylinae</taxon>
        <taxon>Eleutherodactylus</taxon>
        <taxon>Eleutherodactylus</taxon>
    </lineage>
</organism>
<gene>
    <name evidence="1" type="ORF">GDO78_003102</name>
</gene>
<dbReference type="Proteomes" id="UP000770717">
    <property type="component" value="Unassembled WGS sequence"/>
</dbReference>
<reference evidence="1" key="1">
    <citation type="thesis" date="2020" institute="ProQuest LLC" country="789 East Eisenhower Parkway, Ann Arbor, MI, USA">
        <title>Comparative Genomics and Chromosome Evolution.</title>
        <authorList>
            <person name="Mudd A.B."/>
        </authorList>
    </citation>
    <scope>NUCLEOTIDE SEQUENCE</scope>
    <source>
        <strain evidence="1">HN-11 Male</strain>
        <tissue evidence="1">Kidney and liver</tissue>
    </source>
</reference>
<protein>
    <submittedName>
        <fullName evidence="1">Uncharacterized protein</fullName>
    </submittedName>
</protein>
<dbReference type="EMBL" id="WNTK01000011">
    <property type="protein sequence ID" value="KAG9476372.1"/>
    <property type="molecule type" value="Genomic_DNA"/>
</dbReference>
<accession>A0A8J6EUS7</accession>
<comment type="caution">
    <text evidence="1">The sequence shown here is derived from an EMBL/GenBank/DDBJ whole genome shotgun (WGS) entry which is preliminary data.</text>
</comment>